<sequence>MQIIHVALHGGVESRSYPLKAPQRDPPAWATAAPSRPCGGTSVQPLPDNAVSQMRCVDVRHKKNYSRVTVFHNENSVRSTRLIEHVVINSPINMKVKCLEDAMQILRNEIKMFQLEPGVRYQKTRVFDRDAQVEQCTQGTKVPRSKASTKNSGFKSLL</sequence>
<dbReference type="EMBL" id="BTGU01000045">
    <property type="protein sequence ID" value="GMN53156.1"/>
    <property type="molecule type" value="Genomic_DNA"/>
</dbReference>
<gene>
    <name evidence="2" type="ORF">TIFTF001_022300</name>
</gene>
<organism evidence="2 3">
    <name type="scientific">Ficus carica</name>
    <name type="common">Common fig</name>
    <dbReference type="NCBI Taxonomy" id="3494"/>
    <lineage>
        <taxon>Eukaryota</taxon>
        <taxon>Viridiplantae</taxon>
        <taxon>Streptophyta</taxon>
        <taxon>Embryophyta</taxon>
        <taxon>Tracheophyta</taxon>
        <taxon>Spermatophyta</taxon>
        <taxon>Magnoliopsida</taxon>
        <taxon>eudicotyledons</taxon>
        <taxon>Gunneridae</taxon>
        <taxon>Pentapetalae</taxon>
        <taxon>rosids</taxon>
        <taxon>fabids</taxon>
        <taxon>Rosales</taxon>
        <taxon>Moraceae</taxon>
        <taxon>Ficeae</taxon>
        <taxon>Ficus</taxon>
    </lineage>
</organism>
<comment type="caution">
    <text evidence="2">The sequence shown here is derived from an EMBL/GenBank/DDBJ whole genome shotgun (WGS) entry which is preliminary data.</text>
</comment>
<keyword evidence="3" id="KW-1185">Reference proteome</keyword>
<name>A0AA88DEE4_FICCA</name>
<evidence type="ECO:0000313" key="2">
    <source>
        <dbReference type="EMBL" id="GMN53156.1"/>
    </source>
</evidence>
<protein>
    <submittedName>
        <fullName evidence="2">Uncharacterized protein</fullName>
    </submittedName>
</protein>
<evidence type="ECO:0000256" key="1">
    <source>
        <dbReference type="SAM" id="MobiDB-lite"/>
    </source>
</evidence>
<accession>A0AA88DEE4</accession>
<dbReference type="AlphaFoldDB" id="A0AA88DEE4"/>
<dbReference type="Proteomes" id="UP001187192">
    <property type="component" value="Unassembled WGS sequence"/>
</dbReference>
<evidence type="ECO:0000313" key="3">
    <source>
        <dbReference type="Proteomes" id="UP001187192"/>
    </source>
</evidence>
<proteinExistence type="predicted"/>
<feature type="region of interest" description="Disordered" evidence="1">
    <location>
        <begin position="137"/>
        <end position="158"/>
    </location>
</feature>
<reference evidence="2" key="1">
    <citation type="submission" date="2023-07" db="EMBL/GenBank/DDBJ databases">
        <title>draft genome sequence of fig (Ficus carica).</title>
        <authorList>
            <person name="Takahashi T."/>
            <person name="Nishimura K."/>
        </authorList>
    </citation>
    <scope>NUCLEOTIDE SEQUENCE</scope>
</reference>